<gene>
    <name evidence="3" type="ORF">KR50_05670</name>
</gene>
<dbReference type="OrthoDB" id="9807770at2"/>
<dbReference type="InterPro" id="IPR035901">
    <property type="entry name" value="GIY-YIG_endonuc_sf"/>
</dbReference>
<evidence type="ECO:0000313" key="4">
    <source>
        <dbReference type="Proteomes" id="UP000031972"/>
    </source>
</evidence>
<accession>A0A0C2SER4</accession>
<dbReference type="EMBL" id="JXRR01000004">
    <property type="protein sequence ID" value="KIL52439.1"/>
    <property type="molecule type" value="Genomic_DNA"/>
</dbReference>
<dbReference type="InterPro" id="IPR050190">
    <property type="entry name" value="UPF0213_domain"/>
</dbReference>
<comment type="similarity">
    <text evidence="1">Belongs to the UPF0213 family.</text>
</comment>
<dbReference type="Gene3D" id="3.40.1440.10">
    <property type="entry name" value="GIY-YIG endonuclease"/>
    <property type="match status" value="1"/>
</dbReference>
<dbReference type="PROSITE" id="PS50164">
    <property type="entry name" value="GIY_YIG"/>
    <property type="match status" value="1"/>
</dbReference>
<feature type="domain" description="GIY-YIG" evidence="2">
    <location>
        <begin position="5"/>
        <end position="80"/>
    </location>
</feature>
<sequence length="96" mass="11728">MEAQPNHFFYVLHCADSSYYGGYSIDLKRRLQQHNEGTASKYTRTRTPVTIYYWEKFETKREAMQAEYAFKQLTRKQKDHFLWERRVQCDFDTTKL</sequence>
<evidence type="ECO:0000313" key="3">
    <source>
        <dbReference type="EMBL" id="KIL52439.1"/>
    </source>
</evidence>
<protein>
    <recommendedName>
        <fullName evidence="2">GIY-YIG domain-containing protein</fullName>
    </recommendedName>
</protein>
<name>A0A0C2SER4_9BACL</name>
<dbReference type="PANTHER" id="PTHR34477">
    <property type="entry name" value="UPF0213 PROTEIN YHBQ"/>
    <property type="match status" value="1"/>
</dbReference>
<dbReference type="Pfam" id="PF01541">
    <property type="entry name" value="GIY-YIG"/>
    <property type="match status" value="1"/>
</dbReference>
<proteinExistence type="inferred from homology"/>
<dbReference type="Proteomes" id="UP000031972">
    <property type="component" value="Unassembled WGS sequence"/>
</dbReference>
<dbReference type="CDD" id="cd10456">
    <property type="entry name" value="GIY-YIG_UPF0213"/>
    <property type="match status" value="1"/>
</dbReference>
<dbReference type="RefSeq" id="WP_041054545.1">
    <property type="nucleotide sequence ID" value="NZ_JXRR01000004.1"/>
</dbReference>
<dbReference type="InterPro" id="IPR000305">
    <property type="entry name" value="GIY-YIG_endonuc"/>
</dbReference>
<evidence type="ECO:0000256" key="1">
    <source>
        <dbReference type="ARBA" id="ARBA00007435"/>
    </source>
</evidence>
<dbReference type="PATRIC" id="fig|220754.4.peg.578"/>
<comment type="caution">
    <text evidence="3">The sequence shown here is derived from an EMBL/GenBank/DDBJ whole genome shotgun (WGS) entry which is preliminary data.</text>
</comment>
<dbReference type="SUPFAM" id="SSF82771">
    <property type="entry name" value="GIY-YIG endonuclease"/>
    <property type="match status" value="1"/>
</dbReference>
<keyword evidence="4" id="KW-1185">Reference proteome</keyword>
<dbReference type="PANTHER" id="PTHR34477:SF1">
    <property type="entry name" value="UPF0213 PROTEIN YHBQ"/>
    <property type="match status" value="1"/>
</dbReference>
<organism evidence="3 4">
    <name type="scientific">Jeotgalibacillus campisalis</name>
    <dbReference type="NCBI Taxonomy" id="220754"/>
    <lineage>
        <taxon>Bacteria</taxon>
        <taxon>Bacillati</taxon>
        <taxon>Bacillota</taxon>
        <taxon>Bacilli</taxon>
        <taxon>Bacillales</taxon>
        <taxon>Caryophanaceae</taxon>
        <taxon>Jeotgalibacillus</taxon>
    </lineage>
</organism>
<dbReference type="AlphaFoldDB" id="A0A0C2SER4"/>
<reference evidence="3 4" key="1">
    <citation type="submission" date="2015-01" db="EMBL/GenBank/DDBJ databases">
        <title>Jeotgalibacillus campisalis genome sequencing.</title>
        <authorList>
            <person name="Goh K.M."/>
            <person name="Chan K.-G."/>
            <person name="Yaakop A.S."/>
            <person name="Ee R."/>
            <person name="Gan H.M."/>
            <person name="Chan C.S."/>
        </authorList>
    </citation>
    <scope>NUCLEOTIDE SEQUENCE [LARGE SCALE GENOMIC DNA]</scope>
    <source>
        <strain evidence="3 4">SF-57</strain>
    </source>
</reference>
<evidence type="ECO:0000259" key="2">
    <source>
        <dbReference type="PROSITE" id="PS50164"/>
    </source>
</evidence>